<name>A0A9W8THV0_9PEZI</name>
<dbReference type="AlphaFoldDB" id="A0A9W8THV0"/>
<feature type="region of interest" description="Disordered" evidence="1">
    <location>
        <begin position="84"/>
        <end position="110"/>
    </location>
</feature>
<dbReference type="VEuPathDB" id="FungiDB:F4678DRAFT_486497"/>
<dbReference type="EMBL" id="JANPWZ010002993">
    <property type="protein sequence ID" value="KAJ3554838.1"/>
    <property type="molecule type" value="Genomic_DNA"/>
</dbReference>
<proteinExistence type="predicted"/>
<protein>
    <submittedName>
        <fullName evidence="2">Uncharacterized protein</fullName>
    </submittedName>
</protein>
<dbReference type="Proteomes" id="UP001148614">
    <property type="component" value="Unassembled WGS sequence"/>
</dbReference>
<feature type="compositionally biased region" description="Polar residues" evidence="1">
    <location>
        <begin position="1"/>
        <end position="18"/>
    </location>
</feature>
<reference evidence="2" key="1">
    <citation type="submission" date="2022-07" db="EMBL/GenBank/DDBJ databases">
        <title>Genome Sequence of Xylaria arbuscula.</title>
        <authorList>
            <person name="Buettner E."/>
        </authorList>
    </citation>
    <scope>NUCLEOTIDE SEQUENCE</scope>
    <source>
        <strain evidence="2">VT107</strain>
    </source>
</reference>
<gene>
    <name evidence="2" type="ORF">NPX13_g10503</name>
</gene>
<comment type="caution">
    <text evidence="2">The sequence shown here is derived from an EMBL/GenBank/DDBJ whole genome shotgun (WGS) entry which is preliminary data.</text>
</comment>
<feature type="region of interest" description="Disordered" evidence="1">
    <location>
        <begin position="1"/>
        <end position="38"/>
    </location>
</feature>
<organism evidence="2 3">
    <name type="scientific">Xylaria arbuscula</name>
    <dbReference type="NCBI Taxonomy" id="114810"/>
    <lineage>
        <taxon>Eukaryota</taxon>
        <taxon>Fungi</taxon>
        <taxon>Dikarya</taxon>
        <taxon>Ascomycota</taxon>
        <taxon>Pezizomycotina</taxon>
        <taxon>Sordariomycetes</taxon>
        <taxon>Xylariomycetidae</taxon>
        <taxon>Xylariales</taxon>
        <taxon>Xylariaceae</taxon>
        <taxon>Xylaria</taxon>
    </lineage>
</organism>
<feature type="compositionally biased region" description="Low complexity" evidence="1">
    <location>
        <begin position="25"/>
        <end position="38"/>
    </location>
</feature>
<accession>A0A9W8THV0</accession>
<evidence type="ECO:0000256" key="1">
    <source>
        <dbReference type="SAM" id="MobiDB-lite"/>
    </source>
</evidence>
<evidence type="ECO:0000313" key="2">
    <source>
        <dbReference type="EMBL" id="KAJ3554838.1"/>
    </source>
</evidence>
<sequence>MRRNSNPAANFKSGQNAGNVPPTANVPASAPQAAPAPVAAPPVEQMNFAGMEPNGAMFTNIPEFSELGSADVLQDFDFDSFLHDGDADGGAFDFGQASFGMEPPGEIGAE</sequence>
<evidence type="ECO:0000313" key="3">
    <source>
        <dbReference type="Proteomes" id="UP001148614"/>
    </source>
</evidence>
<keyword evidence="3" id="KW-1185">Reference proteome</keyword>